<dbReference type="EMBL" id="CAACVJ010000702">
    <property type="protein sequence ID" value="VEP18849.1"/>
    <property type="molecule type" value="Genomic_DNA"/>
</dbReference>
<reference evidence="4 5" key="1">
    <citation type="submission" date="2019-01" db="EMBL/GenBank/DDBJ databases">
        <authorList>
            <person name="Brito A."/>
        </authorList>
    </citation>
    <scope>NUCLEOTIDE SEQUENCE [LARGE SCALE GENOMIC DNA]</scope>
    <source>
        <strain evidence="4">1</strain>
    </source>
</reference>
<dbReference type="InterPro" id="IPR024370">
    <property type="entry name" value="PBP_domain"/>
</dbReference>
<dbReference type="CDD" id="cd13653">
    <property type="entry name" value="PBP2_phosphate_like_1"/>
    <property type="match status" value="1"/>
</dbReference>
<dbReference type="Gene3D" id="3.40.190.10">
    <property type="entry name" value="Periplasmic binding protein-like II"/>
    <property type="match status" value="2"/>
</dbReference>
<dbReference type="SUPFAM" id="SSF53850">
    <property type="entry name" value="Periplasmic binding protein-like II"/>
    <property type="match status" value="1"/>
</dbReference>
<dbReference type="Pfam" id="PF12849">
    <property type="entry name" value="PBP_like_2"/>
    <property type="match status" value="1"/>
</dbReference>
<dbReference type="PANTHER" id="PTHR30570:SF1">
    <property type="entry name" value="PHOSPHATE-BINDING PROTEIN PSTS"/>
    <property type="match status" value="1"/>
</dbReference>
<dbReference type="InterPro" id="IPR050811">
    <property type="entry name" value="Phosphate_ABC_transporter"/>
</dbReference>
<feature type="signal peptide" evidence="2">
    <location>
        <begin position="1"/>
        <end position="21"/>
    </location>
</feature>
<name>A0A563W564_9CYAN</name>
<evidence type="ECO:0000256" key="2">
    <source>
        <dbReference type="SAM" id="SignalP"/>
    </source>
</evidence>
<dbReference type="AlphaFoldDB" id="A0A563W564"/>
<proteinExistence type="predicted"/>
<sequence>MRQQFLTLLALSLSVGWGLSACNQNSANLESNKLTLTGSSTVAPLASEIAKKFEAEHPGVRIDVQTGGSSRGLADATQGLADIGMISRALKDSETEQFQSYAIAQDGIGIILESSNPVQSLSNQQVVDIYQGKINNWQEVGGEDAPITVVNKAEGRSTLELFLKYFQLTNSQIQADVIIGDNQQGIKTVSGNQNAIGYVSIGAAERDISAGVPLKLLSVGGVEASTETLQDGSFPLSRPLTLVTKETPSGLTKEFIEFAQSENVHDLVEAQNFVPISPQKLVQVP</sequence>
<evidence type="ECO:0000313" key="4">
    <source>
        <dbReference type="EMBL" id="VEP18849.1"/>
    </source>
</evidence>
<keyword evidence="1 2" id="KW-0732">Signal</keyword>
<gene>
    <name evidence="4" type="ORF">H1P_930019</name>
</gene>
<evidence type="ECO:0000259" key="3">
    <source>
        <dbReference type="Pfam" id="PF12849"/>
    </source>
</evidence>
<keyword evidence="5" id="KW-1185">Reference proteome</keyword>
<feature type="chain" id="PRO_5021959100" evidence="2">
    <location>
        <begin position="22"/>
        <end position="285"/>
    </location>
</feature>
<accession>A0A563W564</accession>
<dbReference type="PROSITE" id="PS51257">
    <property type="entry name" value="PROKAR_LIPOPROTEIN"/>
    <property type="match status" value="1"/>
</dbReference>
<evidence type="ECO:0000256" key="1">
    <source>
        <dbReference type="ARBA" id="ARBA00022729"/>
    </source>
</evidence>
<organism evidence="4 5">
    <name type="scientific">Hyella patelloides LEGE 07179</name>
    <dbReference type="NCBI Taxonomy" id="945734"/>
    <lineage>
        <taxon>Bacteria</taxon>
        <taxon>Bacillati</taxon>
        <taxon>Cyanobacteriota</taxon>
        <taxon>Cyanophyceae</taxon>
        <taxon>Pleurocapsales</taxon>
        <taxon>Hyellaceae</taxon>
        <taxon>Hyella</taxon>
    </lineage>
</organism>
<dbReference type="Proteomes" id="UP000320055">
    <property type="component" value="Unassembled WGS sequence"/>
</dbReference>
<dbReference type="PANTHER" id="PTHR30570">
    <property type="entry name" value="PERIPLASMIC PHOSPHATE BINDING COMPONENT OF PHOSPHATE ABC TRANSPORTER"/>
    <property type="match status" value="1"/>
</dbReference>
<feature type="domain" description="PBP" evidence="3">
    <location>
        <begin position="30"/>
        <end position="262"/>
    </location>
</feature>
<protein>
    <submittedName>
        <fullName evidence="4">Putative phosphate ABC transporter, phosphate-binding protein</fullName>
    </submittedName>
</protein>
<dbReference type="OrthoDB" id="506979at2"/>
<dbReference type="RefSeq" id="WP_144868381.1">
    <property type="nucleotide sequence ID" value="NZ_LR213850.1"/>
</dbReference>
<evidence type="ECO:0000313" key="5">
    <source>
        <dbReference type="Proteomes" id="UP000320055"/>
    </source>
</evidence>